<evidence type="ECO:0000313" key="1">
    <source>
        <dbReference type="EMBL" id="MEF2115352.1"/>
    </source>
</evidence>
<comment type="caution">
    <text evidence="1">The sequence shown here is derived from an EMBL/GenBank/DDBJ whole genome shotgun (WGS) entry which is preliminary data.</text>
</comment>
<name>A0ABU7UVG9_9CLOT</name>
<accession>A0ABU7UVG9</accession>
<organism evidence="1 2">
    <name type="scientific">Clostridium frigoriphilum</name>
    <dbReference type="NCBI Taxonomy" id="443253"/>
    <lineage>
        <taxon>Bacteria</taxon>
        <taxon>Bacillati</taxon>
        <taxon>Bacillota</taxon>
        <taxon>Clostridia</taxon>
        <taxon>Eubacteriales</taxon>
        <taxon>Clostridiaceae</taxon>
        <taxon>Clostridium</taxon>
    </lineage>
</organism>
<proteinExistence type="predicted"/>
<dbReference type="Proteomes" id="UP001498469">
    <property type="component" value="Unassembled WGS sequence"/>
</dbReference>
<dbReference type="EMBL" id="JAZHFS010000053">
    <property type="protein sequence ID" value="MEF2115352.1"/>
    <property type="molecule type" value="Genomic_DNA"/>
</dbReference>
<dbReference type="Pfam" id="PF12668">
    <property type="entry name" value="DUF3791"/>
    <property type="match status" value="1"/>
</dbReference>
<gene>
    <name evidence="1" type="ORF">SJI18_24085</name>
</gene>
<protein>
    <submittedName>
        <fullName evidence="1">DUF3791 domain-containing protein</fullName>
    </submittedName>
</protein>
<keyword evidence="2" id="KW-1185">Reference proteome</keyword>
<reference evidence="1 2" key="1">
    <citation type="submission" date="2023-11" db="EMBL/GenBank/DDBJ databases">
        <title>Draft genome sequence of a psychrophilic Clostridium strain from permafrost water brine.</title>
        <authorList>
            <person name="Shcherbakova V.A."/>
            <person name="Trubitsyn V.E."/>
            <person name="Zakharyuk A.G."/>
        </authorList>
    </citation>
    <scope>NUCLEOTIDE SEQUENCE [LARGE SCALE GENOMIC DNA]</scope>
    <source>
        <strain evidence="1 2">14F</strain>
    </source>
</reference>
<sequence>MLKDRDLNKVRYMVVCVNEFADRLNINGKEAFNYLNKHKAINFLLNNYEIEHTLSIDEAVDDMVIVSKNNGGTIQ</sequence>
<dbReference type="RefSeq" id="WP_216255796.1">
    <property type="nucleotide sequence ID" value="NZ_JAZHFS010000053.1"/>
</dbReference>
<dbReference type="InterPro" id="IPR024269">
    <property type="entry name" value="DUF3791"/>
</dbReference>
<evidence type="ECO:0000313" key="2">
    <source>
        <dbReference type="Proteomes" id="UP001498469"/>
    </source>
</evidence>